<dbReference type="SUPFAM" id="SSF53756">
    <property type="entry name" value="UDP-Glycosyltransferase/glycogen phosphorylase"/>
    <property type="match status" value="1"/>
</dbReference>
<keyword evidence="2 3" id="KW-0808">Transferase</keyword>
<dbReference type="InterPro" id="IPR050481">
    <property type="entry name" value="UDP-glycosyltransf_plant"/>
</dbReference>
<dbReference type="PANTHER" id="PTHR48048">
    <property type="entry name" value="GLYCOSYLTRANSFERASE"/>
    <property type="match status" value="1"/>
</dbReference>
<keyword evidence="5" id="KW-0472">Membrane</keyword>
<dbReference type="Gene3D" id="3.40.50.2000">
    <property type="entry name" value="Glycogen Phosphorylase B"/>
    <property type="match status" value="2"/>
</dbReference>
<protein>
    <recommendedName>
        <fullName evidence="4">Glycosyltransferase</fullName>
        <ecNumber evidence="4">2.4.1.-</ecNumber>
    </recommendedName>
</protein>
<dbReference type="PROSITE" id="PS00375">
    <property type="entry name" value="UDPGT"/>
    <property type="match status" value="1"/>
</dbReference>
<comment type="caution">
    <text evidence="6">The sequence shown here is derived from an EMBL/GenBank/DDBJ whole genome shotgun (WGS) entry which is preliminary data.</text>
</comment>
<sequence length="478" mass="52708">MKKAEVVFIPSPGVGHLVSTLEFAKLLINRDNRLRITILVIKLPHTTETDVYTKSLPISDSLNVIHLPECSLPPTSNPGFAMVALLEAQKTNVKQAVSNLTTGKQHGHLAAFVVDMFCTNMIDIAKEFSVPAFVFFTSGVAFLGLSIYIHNLFERDNVDSTHLMQLTELAIPGFANLVPTKSLPSAVLRKEYESFFMSYAKGLKNTDGIIVNSFEELESHAVHSFSSHPDLSGLPIYPVGPILNPEPKTKSTVDYDDIINWLDDQPPSSVVFLCFGSRGSFDEDQVKEIAVAVENSGVRFVWSLRKPPPKGTMIPPTDYPLSELVSVLPEGFLDRTVEIGRVIGWAPQAQVLAHPATGGFVSHCGWNSTLESIYYGVPVATWPLYAEQQTNAFELVCELKMAVEIALDYRVELLDGANYLLTADKIERGIRNVLDTDGEVSKNVKVMSEKSRKTLLEGGSSYNYLGRLIDNIMSQVSN</sequence>
<gene>
    <name evidence="6" type="ORF">L195_g013942</name>
</gene>
<name>A0A2K3PPL5_TRIPR</name>
<feature type="transmembrane region" description="Helical" evidence="5">
    <location>
        <begin position="130"/>
        <end position="149"/>
    </location>
</feature>
<evidence type="ECO:0000256" key="3">
    <source>
        <dbReference type="RuleBase" id="RU003718"/>
    </source>
</evidence>
<dbReference type="GO" id="GO:0035251">
    <property type="term" value="F:UDP-glucosyltransferase activity"/>
    <property type="evidence" value="ECO:0007669"/>
    <property type="project" value="InterPro"/>
</dbReference>
<dbReference type="PANTHER" id="PTHR48048:SF45">
    <property type="entry name" value="GLYCOSYLTRANSFERASE"/>
    <property type="match status" value="1"/>
</dbReference>
<organism evidence="6 7">
    <name type="scientific">Trifolium pratense</name>
    <name type="common">Red clover</name>
    <dbReference type="NCBI Taxonomy" id="57577"/>
    <lineage>
        <taxon>Eukaryota</taxon>
        <taxon>Viridiplantae</taxon>
        <taxon>Streptophyta</taxon>
        <taxon>Embryophyta</taxon>
        <taxon>Tracheophyta</taxon>
        <taxon>Spermatophyta</taxon>
        <taxon>Magnoliopsida</taxon>
        <taxon>eudicotyledons</taxon>
        <taxon>Gunneridae</taxon>
        <taxon>Pentapetalae</taxon>
        <taxon>rosids</taxon>
        <taxon>fabids</taxon>
        <taxon>Fabales</taxon>
        <taxon>Fabaceae</taxon>
        <taxon>Papilionoideae</taxon>
        <taxon>50 kb inversion clade</taxon>
        <taxon>NPAAA clade</taxon>
        <taxon>Hologalegina</taxon>
        <taxon>IRL clade</taxon>
        <taxon>Trifolieae</taxon>
        <taxon>Trifolium</taxon>
    </lineage>
</organism>
<keyword evidence="5" id="KW-1133">Transmembrane helix</keyword>
<dbReference type="STRING" id="57577.A0A2K3PPL5"/>
<evidence type="ECO:0000256" key="4">
    <source>
        <dbReference type="RuleBase" id="RU362057"/>
    </source>
</evidence>
<keyword evidence="3" id="KW-0328">Glycosyltransferase</keyword>
<dbReference type="FunFam" id="3.40.50.2000:FF:000056">
    <property type="entry name" value="Glycosyltransferase"/>
    <property type="match status" value="1"/>
</dbReference>
<evidence type="ECO:0000313" key="7">
    <source>
        <dbReference type="Proteomes" id="UP000236291"/>
    </source>
</evidence>
<evidence type="ECO:0000256" key="1">
    <source>
        <dbReference type="ARBA" id="ARBA00009995"/>
    </source>
</evidence>
<keyword evidence="5" id="KW-0812">Transmembrane</keyword>
<proteinExistence type="inferred from homology"/>
<dbReference type="InterPro" id="IPR035595">
    <property type="entry name" value="UDP_glycos_trans_CS"/>
</dbReference>
<dbReference type="CDD" id="cd03784">
    <property type="entry name" value="GT1_Gtf-like"/>
    <property type="match status" value="1"/>
</dbReference>
<reference evidence="6 7" key="1">
    <citation type="journal article" date="2014" name="Am. J. Bot.">
        <title>Genome assembly and annotation for red clover (Trifolium pratense; Fabaceae).</title>
        <authorList>
            <person name="Istvanek J."/>
            <person name="Jaros M."/>
            <person name="Krenek A."/>
            <person name="Repkova J."/>
        </authorList>
    </citation>
    <scope>NUCLEOTIDE SEQUENCE [LARGE SCALE GENOMIC DNA]</scope>
    <source>
        <strain evidence="7">cv. Tatra</strain>
        <tissue evidence="6">Young leaves</tissue>
    </source>
</reference>
<dbReference type="InterPro" id="IPR002213">
    <property type="entry name" value="UDP_glucos_trans"/>
</dbReference>
<evidence type="ECO:0000256" key="5">
    <source>
        <dbReference type="SAM" id="Phobius"/>
    </source>
</evidence>
<dbReference type="Proteomes" id="UP000236291">
    <property type="component" value="Unassembled WGS sequence"/>
</dbReference>
<evidence type="ECO:0000256" key="2">
    <source>
        <dbReference type="ARBA" id="ARBA00022679"/>
    </source>
</evidence>
<accession>A0A2K3PPL5</accession>
<evidence type="ECO:0000313" key="6">
    <source>
        <dbReference type="EMBL" id="PNY17204.1"/>
    </source>
</evidence>
<comment type="similarity">
    <text evidence="1 3">Belongs to the UDP-glycosyltransferase family.</text>
</comment>
<dbReference type="EC" id="2.4.1.-" evidence="4"/>
<reference evidence="6 7" key="2">
    <citation type="journal article" date="2017" name="Front. Plant Sci.">
        <title>Gene Classification and Mining of Molecular Markers Useful in Red Clover (Trifolium pratense) Breeding.</title>
        <authorList>
            <person name="Istvanek J."/>
            <person name="Dluhosova J."/>
            <person name="Dluhos P."/>
            <person name="Patkova L."/>
            <person name="Nedelnik J."/>
            <person name="Repkova J."/>
        </authorList>
    </citation>
    <scope>NUCLEOTIDE SEQUENCE [LARGE SCALE GENOMIC DNA]</scope>
    <source>
        <strain evidence="7">cv. Tatra</strain>
        <tissue evidence="6">Young leaves</tissue>
    </source>
</reference>
<dbReference type="EMBL" id="ASHM01009170">
    <property type="protein sequence ID" value="PNY17204.1"/>
    <property type="molecule type" value="Genomic_DNA"/>
</dbReference>
<dbReference type="AlphaFoldDB" id="A0A2K3PPL5"/>
<dbReference type="Pfam" id="PF00201">
    <property type="entry name" value="UDPGT"/>
    <property type="match status" value="1"/>
</dbReference>